<dbReference type="NCBIfam" id="TIGR02607">
    <property type="entry name" value="antidote_HigA"/>
    <property type="match status" value="1"/>
</dbReference>
<evidence type="ECO:0000313" key="3">
    <source>
        <dbReference type="Proteomes" id="UP000616499"/>
    </source>
</evidence>
<comment type="caution">
    <text evidence="2">The sequence shown here is derived from an EMBL/GenBank/DDBJ whole genome shotgun (WGS) entry which is preliminary data.</text>
</comment>
<dbReference type="Gene3D" id="1.10.260.40">
    <property type="entry name" value="lambda repressor-like DNA-binding domains"/>
    <property type="match status" value="1"/>
</dbReference>
<accession>A0ABQ2H511</accession>
<proteinExistence type="predicted"/>
<dbReference type="PANTHER" id="PTHR36924:SF1">
    <property type="entry name" value="ANTITOXIN HIGA-1"/>
    <property type="match status" value="1"/>
</dbReference>
<protein>
    <recommendedName>
        <fullName evidence="4">Addiction module antidote protein, HigA family</fullName>
    </recommendedName>
</protein>
<dbReference type="RefSeq" id="WP_229685488.1">
    <property type="nucleotide sequence ID" value="NZ_BMNW01000029.1"/>
</dbReference>
<evidence type="ECO:0000256" key="1">
    <source>
        <dbReference type="ARBA" id="ARBA00023125"/>
    </source>
</evidence>
<dbReference type="Proteomes" id="UP000616499">
    <property type="component" value="Unassembled WGS sequence"/>
</dbReference>
<organism evidence="2 3">
    <name type="scientific">Pseudomonas asuensis</name>
    <dbReference type="NCBI Taxonomy" id="1825787"/>
    <lineage>
        <taxon>Bacteria</taxon>
        <taxon>Pseudomonadati</taxon>
        <taxon>Pseudomonadota</taxon>
        <taxon>Gammaproteobacteria</taxon>
        <taxon>Pseudomonadales</taxon>
        <taxon>Pseudomonadaceae</taxon>
        <taxon>Pseudomonas</taxon>
    </lineage>
</organism>
<keyword evidence="3" id="KW-1185">Reference proteome</keyword>
<evidence type="ECO:0000313" key="2">
    <source>
        <dbReference type="EMBL" id="GGM31978.1"/>
    </source>
</evidence>
<name>A0ABQ2H511_9PSED</name>
<keyword evidence="1" id="KW-0238">DNA-binding</keyword>
<dbReference type="InterPro" id="IPR010982">
    <property type="entry name" value="Lambda_DNA-bd_dom_sf"/>
</dbReference>
<gene>
    <name evidence="2" type="ORF">GCM10009425_48160</name>
</gene>
<evidence type="ECO:0008006" key="4">
    <source>
        <dbReference type="Google" id="ProtNLM"/>
    </source>
</evidence>
<dbReference type="PANTHER" id="PTHR36924">
    <property type="entry name" value="ANTITOXIN HIGA-1"/>
    <property type="match status" value="1"/>
</dbReference>
<dbReference type="SUPFAM" id="SSF47413">
    <property type="entry name" value="lambda repressor-like DNA-binding domains"/>
    <property type="match status" value="1"/>
</dbReference>
<dbReference type="InterPro" id="IPR013430">
    <property type="entry name" value="Toxin_antidote_HigA"/>
</dbReference>
<dbReference type="EMBL" id="BMNW01000029">
    <property type="protein sequence ID" value="GGM31978.1"/>
    <property type="molecule type" value="Genomic_DNA"/>
</dbReference>
<reference evidence="3" key="1">
    <citation type="journal article" date="2019" name="Int. J. Syst. Evol. Microbiol.">
        <title>The Global Catalogue of Microorganisms (GCM) 10K type strain sequencing project: providing services to taxonomists for standard genome sequencing and annotation.</title>
        <authorList>
            <consortium name="The Broad Institute Genomics Platform"/>
            <consortium name="The Broad Institute Genome Sequencing Center for Infectious Disease"/>
            <person name="Wu L."/>
            <person name="Ma J."/>
        </authorList>
    </citation>
    <scope>NUCLEOTIDE SEQUENCE [LARGE SCALE GENOMIC DNA]</scope>
    <source>
        <strain evidence="3">JCM 13501</strain>
    </source>
</reference>
<sequence>MAMHKNGMRPIHPGEILREEFLNPSVTLTASFAQTISIPETTLNEILCERQEITPDLALLLSNALGTTAKFWMNLQSAYDLRVAELAKGDDSWHSESIREGLAEAEAGQITDLEDINSKWIGRAKAHLSKDSS</sequence>